<keyword evidence="4" id="KW-0805">Transcription regulation</keyword>
<dbReference type="GO" id="GO:0016592">
    <property type="term" value="C:mediator complex"/>
    <property type="evidence" value="ECO:0007669"/>
    <property type="project" value="InterPro"/>
</dbReference>
<dbReference type="GO" id="GO:0003712">
    <property type="term" value="F:transcription coregulator activity"/>
    <property type="evidence" value="ECO:0007669"/>
    <property type="project" value="TreeGrafter"/>
</dbReference>
<keyword evidence="5" id="KW-0010">Activator</keyword>
<evidence type="ECO:0000256" key="5">
    <source>
        <dbReference type="ARBA" id="ARBA00023159"/>
    </source>
</evidence>
<dbReference type="PANTHER" id="PTHR12898:SF1">
    <property type="entry name" value="MEDIATOR OF RNA POLYMERASE II TRANSCRIPTION SUBUNIT 24"/>
    <property type="match status" value="1"/>
</dbReference>
<protein>
    <recommendedName>
        <fullName evidence="3">Mediator of RNA polymerase II transcription subunit 24</fullName>
    </recommendedName>
    <alternativeName>
        <fullName evidence="8">Mediator complex subunit 24</fullName>
    </alternativeName>
</protein>
<gene>
    <name evidence="9" type="ORF">TCNE_LOCUS19682</name>
</gene>
<evidence type="ECO:0000256" key="8">
    <source>
        <dbReference type="ARBA" id="ARBA00031960"/>
    </source>
</evidence>
<dbReference type="GO" id="GO:0060261">
    <property type="term" value="P:positive regulation of transcription initiation by RNA polymerase II"/>
    <property type="evidence" value="ECO:0007669"/>
    <property type="project" value="TreeGrafter"/>
</dbReference>
<evidence type="ECO:0000256" key="1">
    <source>
        <dbReference type="ARBA" id="ARBA00004123"/>
    </source>
</evidence>
<evidence type="ECO:0000256" key="7">
    <source>
        <dbReference type="ARBA" id="ARBA00023242"/>
    </source>
</evidence>
<dbReference type="PANTHER" id="PTHR12898">
    <property type="entry name" value="MEDIATOR OF RNA POLYMERASE II TRANSCRIPTION SUBUNIT 24"/>
    <property type="match status" value="1"/>
</dbReference>
<evidence type="ECO:0000313" key="9">
    <source>
        <dbReference type="EMBL" id="VDM51003.1"/>
    </source>
</evidence>
<reference evidence="11" key="1">
    <citation type="submission" date="2016-06" db="UniProtKB">
        <authorList>
            <consortium name="WormBaseParasite"/>
        </authorList>
    </citation>
    <scope>IDENTIFICATION</scope>
</reference>
<keyword evidence="6" id="KW-0804">Transcription</keyword>
<accession>A0A183VG12</accession>
<keyword evidence="7" id="KW-0539">Nucleus</keyword>
<evidence type="ECO:0000256" key="3">
    <source>
        <dbReference type="ARBA" id="ARBA00019693"/>
    </source>
</evidence>
<sequence length="341" mass="38041">MVATSGEQPDVDWITALVTRTYAEHLTAMEFGVALKAHINNYGCTEQQMRLVASTLLRFATASSVPERRLLQCLETLVKAEVLRWAVFIEVIAEFRHFSRVPCVETLAVILQNSVPLLRCSYTSERECAELSAALITVLNWCLLALEYSLKNDTSRGTQALIKCTCAYAESKFVRAMLYLHERIGGDSVNYVVEAAISFSQSYPACEELKTMTESLRRIGTSPVEKIDDNLCGLIKQLDAKESLGEELVASQAFFYVKLPQIVKHLLALGAPITDLTTALATICDNKTLLNQVDMKTKTNTLQHLLEQMAAAGVIDDVIVKNLLEKRFIFKRSECLVYTSK</sequence>
<name>A0A183VG12_TOXCA</name>
<comment type="subcellular location">
    <subcellularLocation>
        <location evidence="1">Nucleus</location>
    </subcellularLocation>
</comment>
<evidence type="ECO:0000256" key="6">
    <source>
        <dbReference type="ARBA" id="ARBA00023163"/>
    </source>
</evidence>
<dbReference type="WBParaSite" id="TCNE_0001968601-mRNA-1">
    <property type="protein sequence ID" value="TCNE_0001968601-mRNA-1"/>
    <property type="gene ID" value="TCNE_0001968601"/>
</dbReference>
<dbReference type="AlphaFoldDB" id="A0A183VG12"/>
<evidence type="ECO:0000256" key="2">
    <source>
        <dbReference type="ARBA" id="ARBA00007864"/>
    </source>
</evidence>
<dbReference type="InterPro" id="IPR021429">
    <property type="entry name" value="Mediator_Med24"/>
</dbReference>
<comment type="similarity">
    <text evidence="2">Belongs to the Mediator complex subunit 24 family.</text>
</comment>
<evidence type="ECO:0000256" key="4">
    <source>
        <dbReference type="ARBA" id="ARBA00023015"/>
    </source>
</evidence>
<dbReference type="Pfam" id="PF11277">
    <property type="entry name" value="Med24_N"/>
    <property type="match status" value="1"/>
</dbReference>
<dbReference type="Proteomes" id="UP000050794">
    <property type="component" value="Unassembled WGS sequence"/>
</dbReference>
<evidence type="ECO:0000313" key="11">
    <source>
        <dbReference type="WBParaSite" id="TCNE_0001968601-mRNA-1"/>
    </source>
</evidence>
<dbReference type="EMBL" id="UYWY01027304">
    <property type="protein sequence ID" value="VDM51003.1"/>
    <property type="molecule type" value="Genomic_DNA"/>
</dbReference>
<organism evidence="10 11">
    <name type="scientific">Toxocara canis</name>
    <name type="common">Canine roundworm</name>
    <dbReference type="NCBI Taxonomy" id="6265"/>
    <lineage>
        <taxon>Eukaryota</taxon>
        <taxon>Metazoa</taxon>
        <taxon>Ecdysozoa</taxon>
        <taxon>Nematoda</taxon>
        <taxon>Chromadorea</taxon>
        <taxon>Rhabditida</taxon>
        <taxon>Spirurina</taxon>
        <taxon>Ascaridomorpha</taxon>
        <taxon>Ascaridoidea</taxon>
        <taxon>Toxocaridae</taxon>
        <taxon>Toxocara</taxon>
    </lineage>
</organism>
<reference evidence="9 10" key="2">
    <citation type="submission" date="2018-11" db="EMBL/GenBank/DDBJ databases">
        <authorList>
            <consortium name="Pathogen Informatics"/>
        </authorList>
    </citation>
    <scope>NUCLEOTIDE SEQUENCE [LARGE SCALE GENOMIC DNA]</scope>
</reference>
<proteinExistence type="inferred from homology"/>
<keyword evidence="10" id="KW-1185">Reference proteome</keyword>
<evidence type="ECO:0000313" key="10">
    <source>
        <dbReference type="Proteomes" id="UP000050794"/>
    </source>
</evidence>